<feature type="compositionally biased region" description="Acidic residues" evidence="1">
    <location>
        <begin position="147"/>
        <end position="161"/>
    </location>
</feature>
<dbReference type="RefSeq" id="WP_044246767.1">
    <property type="nucleotide sequence ID" value="NZ_ASRX01000052.1"/>
</dbReference>
<evidence type="ECO:0000313" key="3">
    <source>
        <dbReference type="Proteomes" id="UP000019678"/>
    </source>
</evidence>
<dbReference type="Proteomes" id="UP000019678">
    <property type="component" value="Unassembled WGS sequence"/>
</dbReference>
<dbReference type="AlphaFoldDB" id="A0A017T185"/>
<accession>A0A017T185</accession>
<dbReference type="EMBL" id="ASRX01000052">
    <property type="protein sequence ID" value="EYF02983.1"/>
    <property type="molecule type" value="Genomic_DNA"/>
</dbReference>
<comment type="caution">
    <text evidence="2">The sequence shown here is derived from an EMBL/GenBank/DDBJ whole genome shotgun (WGS) entry which is preliminary data.</text>
</comment>
<keyword evidence="3" id="KW-1185">Reference proteome</keyword>
<organism evidence="2 3">
    <name type="scientific">Chondromyces apiculatus DSM 436</name>
    <dbReference type="NCBI Taxonomy" id="1192034"/>
    <lineage>
        <taxon>Bacteria</taxon>
        <taxon>Pseudomonadati</taxon>
        <taxon>Myxococcota</taxon>
        <taxon>Polyangia</taxon>
        <taxon>Polyangiales</taxon>
        <taxon>Polyangiaceae</taxon>
        <taxon>Chondromyces</taxon>
    </lineage>
</organism>
<protein>
    <submittedName>
        <fullName evidence="2">Uncharacterized protein</fullName>
    </submittedName>
</protein>
<name>A0A017T185_9BACT</name>
<reference evidence="2 3" key="1">
    <citation type="submission" date="2013-05" db="EMBL/GenBank/DDBJ databases">
        <title>Genome assembly of Chondromyces apiculatus DSM 436.</title>
        <authorList>
            <person name="Sharma G."/>
            <person name="Khatri I."/>
            <person name="Kaur C."/>
            <person name="Mayilraj S."/>
            <person name="Subramanian S."/>
        </authorList>
    </citation>
    <scope>NUCLEOTIDE SEQUENCE [LARGE SCALE GENOMIC DNA]</scope>
    <source>
        <strain evidence="2 3">DSM 436</strain>
    </source>
</reference>
<feature type="region of interest" description="Disordered" evidence="1">
    <location>
        <begin position="144"/>
        <end position="171"/>
    </location>
</feature>
<gene>
    <name evidence="2" type="ORF">CAP_6245</name>
</gene>
<evidence type="ECO:0000313" key="2">
    <source>
        <dbReference type="EMBL" id="EYF02983.1"/>
    </source>
</evidence>
<evidence type="ECO:0000256" key="1">
    <source>
        <dbReference type="SAM" id="MobiDB-lite"/>
    </source>
</evidence>
<proteinExistence type="predicted"/>
<sequence length="171" mass="18888">MATVTHGTITITIDDLLAPPQQAGKLSKRDIRRTAKAPHSVGRLCNQAADALERAGTTFSPPPGITAQALRDAAMRVDGTDQCLTDLDVVREKFRQSHLIFGADAWKLVRQMNDHVKAQMKHDPEIGVIFQQLVEAFAAFYRRPPTEVEEDEEAEEAEEEPEKPMPAGKSS</sequence>